<evidence type="ECO:0000313" key="5">
    <source>
        <dbReference type="Proteomes" id="UP000577697"/>
    </source>
</evidence>
<feature type="region of interest" description="Disordered" evidence="1">
    <location>
        <begin position="1"/>
        <end position="34"/>
    </location>
</feature>
<gene>
    <name evidence="2" type="ORF">AA2016_4771</name>
    <name evidence="3" type="ORF">FHS67_001490</name>
</gene>
<dbReference type="RefSeq" id="WP_246341027.1">
    <property type="nucleotide sequence ID" value="NZ_CP015005.1"/>
</dbReference>
<feature type="compositionally biased region" description="Basic and acidic residues" evidence="1">
    <location>
        <begin position="1"/>
        <end position="13"/>
    </location>
</feature>
<evidence type="ECO:0000313" key="2">
    <source>
        <dbReference type="EMBL" id="AMS43680.1"/>
    </source>
</evidence>
<name>A0AAC9FE56_AMIAI</name>
<dbReference type="AlphaFoldDB" id="A0AAC9FE56"/>
<dbReference type="EMBL" id="CP015005">
    <property type="protein sequence ID" value="AMS43680.1"/>
    <property type="molecule type" value="Genomic_DNA"/>
</dbReference>
<proteinExistence type="predicted"/>
<protein>
    <submittedName>
        <fullName evidence="2">Uncharacterized protein</fullName>
    </submittedName>
</protein>
<accession>A0AAC9FE56</accession>
<organism evidence="2 4">
    <name type="scientific">Aminobacter aminovorans</name>
    <name type="common">Chelatobacter heintzii</name>
    <dbReference type="NCBI Taxonomy" id="83263"/>
    <lineage>
        <taxon>Bacteria</taxon>
        <taxon>Pseudomonadati</taxon>
        <taxon>Pseudomonadota</taxon>
        <taxon>Alphaproteobacteria</taxon>
        <taxon>Hyphomicrobiales</taxon>
        <taxon>Phyllobacteriaceae</taxon>
        <taxon>Aminobacter</taxon>
    </lineage>
</organism>
<evidence type="ECO:0000256" key="1">
    <source>
        <dbReference type="SAM" id="MobiDB-lite"/>
    </source>
</evidence>
<reference evidence="2 4" key="1">
    <citation type="submission" date="2016-03" db="EMBL/GenBank/DDBJ databases">
        <title>Complete genome of Aminobacter aminovorans KCTC 2477.</title>
        <authorList>
            <person name="Kim K.M."/>
        </authorList>
    </citation>
    <scope>NUCLEOTIDE SEQUENCE [LARGE SCALE GENOMIC DNA]</scope>
    <source>
        <strain evidence="2 4">KCTC 2477</strain>
    </source>
</reference>
<sequence length="251" mass="25441">MDTHPRAEDEGLPQHEASSQEPEAQLDNVAETVQPELIAAPELIATEEISAGDEAADVSAAQVSVAEAEIVEAASESVAEAAADVELSAEELSTEAAVVPEAAEAPELAAETSAEGEVEAEAPAAEEAAPVVLGPEELAAQAPEDAGPATIAAPSIAPGSVSESEFADMVDDALEAVGGILLFKMRLDEAGEDRHVAAASIGDGARRQFLLLSLPVTGGKLKVESASRSNSPLAKLAEAYVGVVEAFRAAA</sequence>
<reference evidence="3 5" key="2">
    <citation type="submission" date="2020-08" db="EMBL/GenBank/DDBJ databases">
        <title>Genomic Encyclopedia of Type Strains, Phase IV (KMG-IV): sequencing the most valuable type-strain genomes for metagenomic binning, comparative biology and taxonomic classification.</title>
        <authorList>
            <person name="Goeker M."/>
        </authorList>
    </citation>
    <scope>NUCLEOTIDE SEQUENCE [LARGE SCALE GENOMIC DNA]</scope>
    <source>
        <strain evidence="3 5">DSM 10368</strain>
    </source>
</reference>
<evidence type="ECO:0000313" key="4">
    <source>
        <dbReference type="Proteomes" id="UP000075755"/>
    </source>
</evidence>
<keyword evidence="5" id="KW-1185">Reference proteome</keyword>
<dbReference type="Proteomes" id="UP000075755">
    <property type="component" value="Chromosome"/>
</dbReference>
<dbReference type="KEGG" id="aak:AA2016_4771"/>
<feature type="compositionally biased region" description="Low complexity" evidence="1">
    <location>
        <begin position="121"/>
        <end position="130"/>
    </location>
</feature>
<dbReference type="EMBL" id="JACICB010000005">
    <property type="protein sequence ID" value="MBB3705178.1"/>
    <property type="molecule type" value="Genomic_DNA"/>
</dbReference>
<feature type="region of interest" description="Disordered" evidence="1">
    <location>
        <begin position="105"/>
        <end position="130"/>
    </location>
</feature>
<evidence type="ECO:0000313" key="3">
    <source>
        <dbReference type="EMBL" id="MBB3705178.1"/>
    </source>
</evidence>
<dbReference type="Proteomes" id="UP000577697">
    <property type="component" value="Unassembled WGS sequence"/>
</dbReference>